<dbReference type="Pfam" id="PF07660">
    <property type="entry name" value="STN"/>
    <property type="match status" value="1"/>
</dbReference>
<dbReference type="Pfam" id="PF07715">
    <property type="entry name" value="Plug"/>
    <property type="match status" value="1"/>
</dbReference>
<keyword evidence="7" id="KW-0406">Ion transport</keyword>
<keyword evidence="6" id="KW-0408">Iron</keyword>
<keyword evidence="8 12" id="KW-0798">TonB box</keyword>
<keyword evidence="3 11" id="KW-1134">Transmembrane beta strand</keyword>
<dbReference type="SUPFAM" id="SSF56935">
    <property type="entry name" value="Porins"/>
    <property type="match status" value="1"/>
</dbReference>
<evidence type="ECO:0000256" key="7">
    <source>
        <dbReference type="ARBA" id="ARBA00023065"/>
    </source>
</evidence>
<dbReference type="EMBL" id="JAULRT010000031">
    <property type="protein sequence ID" value="MDO3380704.1"/>
    <property type="molecule type" value="Genomic_DNA"/>
</dbReference>
<evidence type="ECO:0000256" key="5">
    <source>
        <dbReference type="ARBA" id="ARBA00022692"/>
    </source>
</evidence>
<dbReference type="Gene3D" id="3.55.50.30">
    <property type="match status" value="1"/>
</dbReference>
<dbReference type="Pfam" id="PF00593">
    <property type="entry name" value="TonB_dep_Rec_b-barrel"/>
    <property type="match status" value="1"/>
</dbReference>
<protein>
    <submittedName>
        <fullName evidence="14">TonB-dependent receptor</fullName>
    </submittedName>
</protein>
<reference evidence="14" key="1">
    <citation type="submission" date="2023-07" db="EMBL/GenBank/DDBJ databases">
        <title>Gilvimarinus algae sp. nov., isolated from the surface of Kelp.</title>
        <authorList>
            <person name="Sun Y.Y."/>
            <person name="Gong Y."/>
            <person name="Du Z.J."/>
        </authorList>
    </citation>
    <scope>NUCLEOTIDE SEQUENCE</scope>
    <source>
        <strain evidence="14">SDUM040014</strain>
    </source>
</reference>
<keyword evidence="14" id="KW-0675">Receptor</keyword>
<evidence type="ECO:0000256" key="3">
    <source>
        <dbReference type="ARBA" id="ARBA00022452"/>
    </source>
</evidence>
<dbReference type="InterPro" id="IPR036942">
    <property type="entry name" value="Beta-barrel_TonB_sf"/>
</dbReference>
<evidence type="ECO:0000256" key="4">
    <source>
        <dbReference type="ARBA" id="ARBA00022496"/>
    </source>
</evidence>
<evidence type="ECO:0000256" key="1">
    <source>
        <dbReference type="ARBA" id="ARBA00004571"/>
    </source>
</evidence>
<evidence type="ECO:0000256" key="2">
    <source>
        <dbReference type="ARBA" id="ARBA00022448"/>
    </source>
</evidence>
<evidence type="ECO:0000256" key="12">
    <source>
        <dbReference type="RuleBase" id="RU003357"/>
    </source>
</evidence>
<sequence length="893" mass="98324">MSLTEFASQAKMTLVFPYDSVSRETANALQGRYTIAKALEILLKGTALEYSVSEDGQLTILKDHSKRESDDMNKKYLSLAVAGALSTLSSATSMAQEASQVSASGLEEIMVTARRKEENSQQVPDTVVAFSSETIERANIEAARDITVRIPNVAITESLSPTSTFLIVRGISSVRNSEPAVAVVVDGVQIGSASEVSQSFYDIQQIELLKGPQGALYGRNALGGALIVTSKKPTSDFEGKFTVGGGSGDLFEVTGSLSGALTDELLFRFAGNHRSFGGTIENEYLNRVYERNGRAVTGSAPSNSYMDFEENRDFRAQLLWEPTDATRFDLRYSHNGLEAGAMWYRNLYRLETDPNEVYEFPINSNGNPTAHRTIDTGTLKIEHDFDFATFTSVTNSTDTNERYGVAGETKGHDRTGNVLFFTEPFVDEFIAGLDSEVDRDFFSAQLGDWAAGNFVGSDQYYDVQTLSQEFRLTGSAEKLDYVLGAYALLTDRADTLRSTWETPNGEPFDCQPAYPGGPVVTDFTCNGLIDATQNEQDNEAWAVFFSTDYDLSDTLTLTLAGRYDVDRREVTRIDGPTVDTNGLGVGNKCDAETDPENCAAAGSTISKTFDAFQPKVSLAYTPSDTLTLYGTAARGFRSGGFNASGALLADSYDQETLDSFEVGFKSTLLGNQLRLNGALFHQRYENAQQFEFDGNIFVQSLYNIPKSEINGVELSLDYAVTDNLLVTAGVGIMESEIKQFDTEIRDRMYSELMARTANTVKLPEGTAQAFENNFDGEKMPNFPHQSANVSVRYDLPIGGDDNLITQIDYSYTADRYWWIDGQDVQDNVGLLAGSLTYVLNDSLEFQLWCKNCLDEIYDSEYAPTEKELFGGAAKDVAYRARGRTFGLQANYRF</sequence>
<accession>A0ABT8T9B0</accession>
<evidence type="ECO:0000256" key="6">
    <source>
        <dbReference type="ARBA" id="ARBA00023004"/>
    </source>
</evidence>
<evidence type="ECO:0000259" key="13">
    <source>
        <dbReference type="SMART" id="SM00965"/>
    </source>
</evidence>
<name>A0ABT8T9B0_9GAMM</name>
<evidence type="ECO:0000256" key="9">
    <source>
        <dbReference type="ARBA" id="ARBA00023136"/>
    </source>
</evidence>
<keyword evidence="5 11" id="KW-0812">Transmembrane</keyword>
<keyword evidence="15" id="KW-1185">Reference proteome</keyword>
<keyword evidence="10 11" id="KW-0998">Cell outer membrane</keyword>
<dbReference type="InterPro" id="IPR000531">
    <property type="entry name" value="Beta-barrel_TonB"/>
</dbReference>
<comment type="subcellular location">
    <subcellularLocation>
        <location evidence="1 11">Cell outer membrane</location>
        <topology evidence="1 11">Multi-pass membrane protein</topology>
    </subcellularLocation>
</comment>
<evidence type="ECO:0000313" key="15">
    <source>
        <dbReference type="Proteomes" id="UP001168380"/>
    </source>
</evidence>
<evidence type="ECO:0000256" key="10">
    <source>
        <dbReference type="ARBA" id="ARBA00023237"/>
    </source>
</evidence>
<gene>
    <name evidence="14" type="ORF">QWI16_00880</name>
</gene>
<dbReference type="PROSITE" id="PS52016">
    <property type="entry name" value="TONB_DEPENDENT_REC_3"/>
    <property type="match status" value="1"/>
</dbReference>
<keyword evidence="4" id="KW-0410">Iron transport</keyword>
<evidence type="ECO:0000313" key="14">
    <source>
        <dbReference type="EMBL" id="MDO3380704.1"/>
    </source>
</evidence>
<evidence type="ECO:0000256" key="8">
    <source>
        <dbReference type="ARBA" id="ARBA00023077"/>
    </source>
</evidence>
<evidence type="ECO:0000256" key="11">
    <source>
        <dbReference type="PROSITE-ProRule" id="PRU01360"/>
    </source>
</evidence>
<dbReference type="Gene3D" id="2.40.170.20">
    <property type="entry name" value="TonB-dependent receptor, beta-barrel domain"/>
    <property type="match status" value="1"/>
</dbReference>
<dbReference type="InterPro" id="IPR039426">
    <property type="entry name" value="TonB-dep_rcpt-like"/>
</dbReference>
<comment type="caution">
    <text evidence="14">The sequence shown here is derived from an EMBL/GenBank/DDBJ whole genome shotgun (WGS) entry which is preliminary data.</text>
</comment>
<dbReference type="RefSeq" id="WP_302710827.1">
    <property type="nucleotide sequence ID" value="NZ_JAULRT010000031.1"/>
</dbReference>
<comment type="similarity">
    <text evidence="11 12">Belongs to the TonB-dependent receptor family.</text>
</comment>
<dbReference type="InterPro" id="IPR011662">
    <property type="entry name" value="Secretin/TonB_short_N"/>
</dbReference>
<keyword evidence="9 11" id="KW-0472">Membrane</keyword>
<keyword evidence="2 11" id="KW-0813">Transport</keyword>
<dbReference type="SMART" id="SM00965">
    <property type="entry name" value="STN"/>
    <property type="match status" value="1"/>
</dbReference>
<proteinExistence type="inferred from homology"/>
<organism evidence="14 15">
    <name type="scientific">Gilvimarinus algae</name>
    <dbReference type="NCBI Taxonomy" id="3058037"/>
    <lineage>
        <taxon>Bacteria</taxon>
        <taxon>Pseudomonadati</taxon>
        <taxon>Pseudomonadota</taxon>
        <taxon>Gammaproteobacteria</taxon>
        <taxon>Cellvibrionales</taxon>
        <taxon>Cellvibrionaceae</taxon>
        <taxon>Gilvimarinus</taxon>
    </lineage>
</organism>
<dbReference type="InterPro" id="IPR012910">
    <property type="entry name" value="Plug_dom"/>
</dbReference>
<dbReference type="PANTHER" id="PTHR32552:SF81">
    <property type="entry name" value="TONB-DEPENDENT OUTER MEMBRANE RECEPTOR"/>
    <property type="match status" value="1"/>
</dbReference>
<dbReference type="Proteomes" id="UP001168380">
    <property type="component" value="Unassembled WGS sequence"/>
</dbReference>
<feature type="domain" description="Secretin/TonB short N-terminal" evidence="13">
    <location>
        <begin position="12"/>
        <end position="63"/>
    </location>
</feature>
<dbReference type="PANTHER" id="PTHR32552">
    <property type="entry name" value="FERRICHROME IRON RECEPTOR-RELATED"/>
    <property type="match status" value="1"/>
</dbReference>